<dbReference type="AlphaFoldDB" id="A0AAW1S915"/>
<feature type="region of interest" description="Disordered" evidence="2">
    <location>
        <begin position="302"/>
        <end position="340"/>
    </location>
</feature>
<organism evidence="4 5">
    <name type="scientific">Elliptochloris bilobata</name>
    <dbReference type="NCBI Taxonomy" id="381761"/>
    <lineage>
        <taxon>Eukaryota</taxon>
        <taxon>Viridiplantae</taxon>
        <taxon>Chlorophyta</taxon>
        <taxon>core chlorophytes</taxon>
        <taxon>Trebouxiophyceae</taxon>
        <taxon>Trebouxiophyceae incertae sedis</taxon>
        <taxon>Elliptochloris clade</taxon>
        <taxon>Elliptochloris</taxon>
    </lineage>
</organism>
<sequence>MKFGKLLGKSQQTCAEEMGNLGIGEHFLRYKKLKKQLKEMQALDTARGDNGEAAAPLDEVNGASGQGGGAAVQLSGGKAAGVTPAEAHFVEMLREDLESFNDFFIGKEEDYVIRMEALASQQAVLGGNAERQAALRSLLIDLHGEMVLLLHWSMLNYAAVVKILKKHDKHSSVLLRTRFLANVLKQPFYSTEHVTELVRSAEQRIEELRQDQDAASAATAGEDATAAKVESLRKSEALLFRRTQAALEMWQEMADKASTPSTVLLPPAKRAKTGEPAAGAAAAAPHAVVADAAVAQGAAAAPSAAAAAAEAAQGAGAAPTAEAADTAAAQDAPPAQGVAA</sequence>
<evidence type="ECO:0000256" key="2">
    <source>
        <dbReference type="SAM" id="MobiDB-lite"/>
    </source>
</evidence>
<accession>A0AAW1S915</accession>
<comment type="caution">
    <text evidence="4">The sequence shown here is derived from an EMBL/GenBank/DDBJ whole genome shotgun (WGS) entry which is preliminary data.</text>
</comment>
<feature type="region of interest" description="Disordered" evidence="2">
    <location>
        <begin position="48"/>
        <end position="69"/>
    </location>
</feature>
<dbReference type="PANTHER" id="PTHR45978:SF7">
    <property type="entry name" value="SPX DOMAIN-CONTAINING PROTEIN 4"/>
    <property type="match status" value="1"/>
</dbReference>
<dbReference type="PROSITE" id="PS51382">
    <property type="entry name" value="SPX"/>
    <property type="match status" value="1"/>
</dbReference>
<dbReference type="Proteomes" id="UP001445335">
    <property type="component" value="Unassembled WGS sequence"/>
</dbReference>
<evidence type="ECO:0000313" key="5">
    <source>
        <dbReference type="Proteomes" id="UP001445335"/>
    </source>
</evidence>
<reference evidence="4 5" key="1">
    <citation type="journal article" date="2024" name="Nat. Commun.">
        <title>Phylogenomics reveals the evolutionary origins of lichenization in chlorophyte algae.</title>
        <authorList>
            <person name="Puginier C."/>
            <person name="Libourel C."/>
            <person name="Otte J."/>
            <person name="Skaloud P."/>
            <person name="Haon M."/>
            <person name="Grisel S."/>
            <person name="Petersen M."/>
            <person name="Berrin J.G."/>
            <person name="Delaux P.M."/>
            <person name="Dal Grande F."/>
            <person name="Keller J."/>
        </authorList>
    </citation>
    <scope>NUCLEOTIDE SEQUENCE [LARGE SCALE GENOMIC DNA]</scope>
    <source>
        <strain evidence="4 5">SAG 245.80</strain>
    </source>
</reference>
<dbReference type="GO" id="GO:0016036">
    <property type="term" value="P:cellular response to phosphate starvation"/>
    <property type="evidence" value="ECO:0007669"/>
    <property type="project" value="InterPro"/>
</dbReference>
<keyword evidence="1" id="KW-0175">Coiled coil</keyword>
<dbReference type="EMBL" id="JALJOU010000008">
    <property type="protein sequence ID" value="KAK9842271.1"/>
    <property type="molecule type" value="Genomic_DNA"/>
</dbReference>
<keyword evidence="5" id="KW-1185">Reference proteome</keyword>
<dbReference type="InterPro" id="IPR031142">
    <property type="entry name" value="SPX_prot"/>
</dbReference>
<protein>
    <recommendedName>
        <fullName evidence="3">SPX domain-containing protein</fullName>
    </recommendedName>
</protein>
<dbReference type="InterPro" id="IPR004331">
    <property type="entry name" value="SPX_dom"/>
</dbReference>
<feature type="domain" description="SPX" evidence="3">
    <location>
        <begin position="1"/>
        <end position="181"/>
    </location>
</feature>
<dbReference type="PANTHER" id="PTHR45978">
    <property type="entry name" value="SPX DOMAIN-CONTAINING PROTEIN 3"/>
    <property type="match status" value="1"/>
</dbReference>
<evidence type="ECO:0000313" key="4">
    <source>
        <dbReference type="EMBL" id="KAK9842271.1"/>
    </source>
</evidence>
<feature type="coiled-coil region" evidence="1">
    <location>
        <begin position="191"/>
        <end position="218"/>
    </location>
</feature>
<evidence type="ECO:0000259" key="3">
    <source>
        <dbReference type="PROSITE" id="PS51382"/>
    </source>
</evidence>
<gene>
    <name evidence="4" type="ORF">WJX81_003901</name>
</gene>
<proteinExistence type="predicted"/>
<name>A0AAW1S915_9CHLO</name>
<evidence type="ECO:0000256" key="1">
    <source>
        <dbReference type="SAM" id="Coils"/>
    </source>
</evidence>